<dbReference type="InterPro" id="IPR028994">
    <property type="entry name" value="Integrin_alpha_N"/>
</dbReference>
<gene>
    <name evidence="10" type="ORF">LSH36_362g02000</name>
</gene>
<keyword evidence="6 8" id="KW-0472">Membrane</keyword>
<comment type="caution">
    <text evidence="10">The sequence shown here is derived from an EMBL/GenBank/DDBJ whole genome shotgun (WGS) entry which is preliminary data.</text>
</comment>
<name>A0AAD9JEY0_9ANNE</name>
<evidence type="ECO:0000256" key="4">
    <source>
        <dbReference type="ARBA" id="ARBA00022729"/>
    </source>
</evidence>
<dbReference type="Gene3D" id="2.130.10.130">
    <property type="entry name" value="Integrin alpha, N-terminal"/>
    <property type="match status" value="1"/>
</dbReference>
<dbReference type="SUPFAM" id="SSF69318">
    <property type="entry name" value="Integrin alpha N-terminal domain"/>
    <property type="match status" value="1"/>
</dbReference>
<keyword evidence="7" id="KW-0325">Glycoprotein</keyword>
<dbReference type="EMBL" id="JAODUP010000362">
    <property type="protein sequence ID" value="KAK2151457.1"/>
    <property type="molecule type" value="Genomic_DNA"/>
</dbReference>
<dbReference type="Pfam" id="PF13517">
    <property type="entry name" value="FG-GAP_3"/>
    <property type="match status" value="1"/>
</dbReference>
<dbReference type="Proteomes" id="UP001208570">
    <property type="component" value="Unassembled WGS sequence"/>
</dbReference>
<keyword evidence="3 8" id="KW-0812">Transmembrane</keyword>
<evidence type="ECO:0000256" key="3">
    <source>
        <dbReference type="ARBA" id="ARBA00022692"/>
    </source>
</evidence>
<comment type="similarity">
    <text evidence="2">Belongs to the TIP family.</text>
</comment>
<dbReference type="Pfam" id="PF23122">
    <property type="entry name" value="C2_ITFG1"/>
    <property type="match status" value="1"/>
</dbReference>
<evidence type="ECO:0000256" key="7">
    <source>
        <dbReference type="ARBA" id="ARBA00023180"/>
    </source>
</evidence>
<evidence type="ECO:0000313" key="10">
    <source>
        <dbReference type="EMBL" id="KAK2151457.1"/>
    </source>
</evidence>
<evidence type="ECO:0000259" key="9">
    <source>
        <dbReference type="Pfam" id="PF23122"/>
    </source>
</evidence>
<accession>A0AAD9JEY0</accession>
<keyword evidence="11" id="KW-1185">Reference proteome</keyword>
<organism evidence="10 11">
    <name type="scientific">Paralvinella palmiformis</name>
    <dbReference type="NCBI Taxonomy" id="53620"/>
    <lineage>
        <taxon>Eukaryota</taxon>
        <taxon>Metazoa</taxon>
        <taxon>Spiralia</taxon>
        <taxon>Lophotrochozoa</taxon>
        <taxon>Annelida</taxon>
        <taxon>Polychaeta</taxon>
        <taxon>Sedentaria</taxon>
        <taxon>Canalipalpata</taxon>
        <taxon>Terebellida</taxon>
        <taxon>Terebelliformia</taxon>
        <taxon>Alvinellidae</taxon>
        <taxon>Paralvinella</taxon>
    </lineage>
</organism>
<evidence type="ECO:0000256" key="2">
    <source>
        <dbReference type="ARBA" id="ARBA00006496"/>
    </source>
</evidence>
<dbReference type="GO" id="GO:0005886">
    <property type="term" value="C:plasma membrane"/>
    <property type="evidence" value="ECO:0007669"/>
    <property type="project" value="TreeGrafter"/>
</dbReference>
<sequence>MIWKSPTIFLTRCRLCILYLYLVICTANAVDISSSLSSALGGVSSLFEYKTSELLQGKDGGIVAAFGDINGDQYVDIFVITDNSRQVDVLLAQENKLYTRVPLIGVTSGIITSVVPVDFNGDVQMDVMLVTREVNNKNGPYNISIFWGNNSDTVLNHPLVLPETFLDEPLVFDFNGDMYPDLLAEVTAGVRKVWLFHHNESFTVIDFPTKPGQNATPFAFPQSHAFIDLNADLIPDLALTTQTGYELWLNVDGVFVFNTSYNFPQTFSDGYIGLSSFADLDQDNIIEHILPGCVDKDCTKCAVMIRYQDQWLQIMKPTDMTVDGSSWGFIPPELSRYVDHTNQSFPVTLRMADYDLDGYPDAVTVLKNASDPGNQQVFVLDNIPCEGETCVFPRSFKLHFTDHGQNSNAMVATFYDIYEDGTPDVVMVMMSHNLVKDTYSPHIMLLKNDIAMHSCFVKVTVTSGLCYKNCPSGNVPYGVNYPGAVVYYKTMKTDRTPQQSAGTQLSQTAHFSLQTPYQTFGLGETPNIIDEFSVGIPHPQNTAKRDRSWTFIIPNSQLTVIPHPPSNPTKWLLKLYITPSQLVYVTGAALLGTCGFIAGIVGILHWREKREDKLEKKQESHRFHFDAM</sequence>
<evidence type="ECO:0000313" key="11">
    <source>
        <dbReference type="Proteomes" id="UP001208570"/>
    </source>
</evidence>
<dbReference type="PANTHER" id="PTHR13412">
    <property type="entry name" value="T-CELL IMMUNOMODULATORY PROTEIN HOMOLOG"/>
    <property type="match status" value="1"/>
</dbReference>
<dbReference type="InterPro" id="IPR024881">
    <property type="entry name" value="Tip"/>
</dbReference>
<reference evidence="10" key="1">
    <citation type="journal article" date="2023" name="Mol. Biol. Evol.">
        <title>Third-Generation Sequencing Reveals the Adaptive Role of the Epigenome in Three Deep-Sea Polychaetes.</title>
        <authorList>
            <person name="Perez M."/>
            <person name="Aroh O."/>
            <person name="Sun Y."/>
            <person name="Lan Y."/>
            <person name="Juniper S.K."/>
            <person name="Young C.R."/>
            <person name="Angers B."/>
            <person name="Qian P.Y."/>
        </authorList>
    </citation>
    <scope>NUCLEOTIDE SEQUENCE</scope>
    <source>
        <strain evidence="10">P08H-3</strain>
    </source>
</reference>
<proteinExistence type="inferred from homology"/>
<evidence type="ECO:0000256" key="6">
    <source>
        <dbReference type="ARBA" id="ARBA00023136"/>
    </source>
</evidence>
<dbReference type="InterPro" id="IPR057089">
    <property type="entry name" value="C2_TIP"/>
</dbReference>
<dbReference type="PANTHER" id="PTHR13412:SF0">
    <property type="entry name" value="T-CELL IMMUNOMODULATORY PROTEIN"/>
    <property type="match status" value="1"/>
</dbReference>
<evidence type="ECO:0000256" key="5">
    <source>
        <dbReference type="ARBA" id="ARBA00022989"/>
    </source>
</evidence>
<evidence type="ECO:0000256" key="8">
    <source>
        <dbReference type="SAM" id="Phobius"/>
    </source>
</evidence>
<evidence type="ECO:0000256" key="1">
    <source>
        <dbReference type="ARBA" id="ARBA00004479"/>
    </source>
</evidence>
<comment type="subcellular location">
    <subcellularLocation>
        <location evidence="1">Membrane</location>
        <topology evidence="1">Single-pass type I membrane protein</topology>
    </subcellularLocation>
</comment>
<feature type="domain" description="T-cell immunomodulatory protein TIP C2" evidence="9">
    <location>
        <begin position="476"/>
        <end position="576"/>
    </location>
</feature>
<dbReference type="InterPro" id="IPR013517">
    <property type="entry name" value="FG-GAP"/>
</dbReference>
<feature type="transmembrane region" description="Helical" evidence="8">
    <location>
        <begin position="582"/>
        <end position="606"/>
    </location>
</feature>
<keyword evidence="4" id="KW-0732">Signal</keyword>
<protein>
    <recommendedName>
        <fullName evidence="9">T-cell immunomodulatory protein TIP C2 domain-containing protein</fullName>
    </recommendedName>
</protein>
<dbReference type="AlphaFoldDB" id="A0AAD9JEY0"/>
<keyword evidence="5 8" id="KW-1133">Transmembrane helix</keyword>